<name>A0ACC2LAM4_PERAE</name>
<keyword evidence="2" id="KW-1185">Reference proteome</keyword>
<gene>
    <name evidence="1" type="ORF">MRB53_023584</name>
</gene>
<evidence type="ECO:0000313" key="1">
    <source>
        <dbReference type="EMBL" id="KAJ8630261.1"/>
    </source>
</evidence>
<dbReference type="Proteomes" id="UP001234297">
    <property type="component" value="Chromosome 7"/>
</dbReference>
<comment type="caution">
    <text evidence="1">The sequence shown here is derived from an EMBL/GenBank/DDBJ whole genome shotgun (WGS) entry which is preliminary data.</text>
</comment>
<protein>
    <submittedName>
        <fullName evidence="1">Uncharacterized protein</fullName>
    </submittedName>
</protein>
<organism evidence="1 2">
    <name type="scientific">Persea americana</name>
    <name type="common">Avocado</name>
    <dbReference type="NCBI Taxonomy" id="3435"/>
    <lineage>
        <taxon>Eukaryota</taxon>
        <taxon>Viridiplantae</taxon>
        <taxon>Streptophyta</taxon>
        <taxon>Embryophyta</taxon>
        <taxon>Tracheophyta</taxon>
        <taxon>Spermatophyta</taxon>
        <taxon>Magnoliopsida</taxon>
        <taxon>Magnoliidae</taxon>
        <taxon>Laurales</taxon>
        <taxon>Lauraceae</taxon>
        <taxon>Persea</taxon>
    </lineage>
</organism>
<dbReference type="EMBL" id="CM056815">
    <property type="protein sequence ID" value="KAJ8630261.1"/>
    <property type="molecule type" value="Genomic_DNA"/>
</dbReference>
<sequence>MIRHKVDVRVADEEESQGNEILLIPPDKQKPLRQRHHLHHADMDIDDLLGPGRPSQAKATSRTTGRFQPNAGKLKAKPKTEPLPEPLIKKQEDSPLPPNTSTLHNTNHKVEEKPSMEAEMAIVPNLDADRAANEQENQEEEEEDTVVDEIDVFFNPSPFEGNAQLYIMQYPLRACWRPYELNERCQEVRIKPQQSKLEVDLEINFGKGNFDEAVAGPLGFEKQTLSSSRAPFVTGYAVGFLAENKLHLNPVHTVVKLRPSLGYLNVLQKKNNVAGSEVVASSDMGKLVEATSETVDDAQPWISLEYHGTDSPFSNKHRQNLVAKESSHIQFALSSSDYANSLCPGRPSNINGAEGPLRRFFLTLPLEERIKKWFSEGPPVHRFYALMHLAPDHTEGEVLKVLQQYAVLVRGLWVAKSSLRCANVQALARDYILLLFSASRFIQFGQLRKVKISNEILVHALTPLAVERSAFGYWKFKEPEDNTFIEDYPEIVKEQRLAWLNRKQGIMDLVHGYGKRNTSTVARNSVRISDQDDQGRISSDSADLGARGGQDVVQSVGTTTMSAETRDALPKALVELFNNHKVCSLQLICQGLRDMAVSKSTLPKADARARIARAAAVGVASQPELQAIISQIAVNIHGVYVLKPLGNSNIDPLRSVVIDLFCGKERNAKLKKADFIEATKIKLDREFSNSEYMQVLNELCVSSKAYVADQRSTRNLQLRFWGIPSVRASSRPYDHIVTHDRDESMPLVSVHVVHAALVRRLRS</sequence>
<evidence type="ECO:0000313" key="2">
    <source>
        <dbReference type="Proteomes" id="UP001234297"/>
    </source>
</evidence>
<accession>A0ACC2LAM4</accession>
<proteinExistence type="predicted"/>
<reference evidence="1 2" key="1">
    <citation type="journal article" date="2022" name="Hortic Res">
        <title>A haplotype resolved chromosomal level avocado genome allows analysis of novel avocado genes.</title>
        <authorList>
            <person name="Nath O."/>
            <person name="Fletcher S.J."/>
            <person name="Hayward A."/>
            <person name="Shaw L.M."/>
            <person name="Masouleh A.K."/>
            <person name="Furtado A."/>
            <person name="Henry R.J."/>
            <person name="Mitter N."/>
        </authorList>
    </citation>
    <scope>NUCLEOTIDE SEQUENCE [LARGE SCALE GENOMIC DNA]</scope>
    <source>
        <strain evidence="2">cv. Hass</strain>
    </source>
</reference>